<organism evidence="2 3">
    <name type="scientific">Aspergillus candidus</name>
    <dbReference type="NCBI Taxonomy" id="41067"/>
    <lineage>
        <taxon>Eukaryota</taxon>
        <taxon>Fungi</taxon>
        <taxon>Dikarya</taxon>
        <taxon>Ascomycota</taxon>
        <taxon>Pezizomycotina</taxon>
        <taxon>Eurotiomycetes</taxon>
        <taxon>Eurotiomycetidae</taxon>
        <taxon>Eurotiales</taxon>
        <taxon>Aspergillaceae</taxon>
        <taxon>Aspergillus</taxon>
        <taxon>Aspergillus subgen. Circumdati</taxon>
    </lineage>
</organism>
<dbReference type="RefSeq" id="XP_024670560.1">
    <property type="nucleotide sequence ID" value="XM_024817647.1"/>
</dbReference>
<reference evidence="2 3" key="1">
    <citation type="submission" date="2017-12" db="EMBL/GenBank/DDBJ databases">
        <authorList>
            <consortium name="DOE Joint Genome Institute"/>
            <person name="Haridas S."/>
            <person name="Kjaerbolling I."/>
            <person name="Vesth T.C."/>
            <person name="Frisvad J.C."/>
            <person name="Nybo J.L."/>
            <person name="Theobald S."/>
            <person name="Kuo A."/>
            <person name="Bowyer P."/>
            <person name="Matsuda Y."/>
            <person name="Mondo S."/>
            <person name="Lyhne E.K."/>
            <person name="Kogle M.E."/>
            <person name="Clum A."/>
            <person name="Lipzen A."/>
            <person name="Salamov A."/>
            <person name="Ngan C.Y."/>
            <person name="Daum C."/>
            <person name="Chiniquy J."/>
            <person name="Barry K."/>
            <person name="LaButti K."/>
            <person name="Simmons B.A."/>
            <person name="Magnuson J.K."/>
            <person name="Mortensen U.H."/>
            <person name="Larsen T.O."/>
            <person name="Grigoriev I.V."/>
            <person name="Baker S.E."/>
            <person name="Andersen M.R."/>
            <person name="Nordberg H.P."/>
            <person name="Cantor M.N."/>
            <person name="Hua S.X."/>
        </authorList>
    </citation>
    <scope>NUCLEOTIDE SEQUENCE [LARGE SCALE GENOMIC DNA]</scope>
    <source>
        <strain evidence="2 3">CBS 102.13</strain>
    </source>
</reference>
<sequence>MPPRANETTTTPPRPTRRFDRASGQVFAQRTIKPTASSLHGPAWVHESPFLRHCWDRGGERGAASLKHAAMRQTLSDQRSLSVELFACVPWRVGAYLWGCLGEADKKTLHMWKLLSTAYPTEFRDIAPHYRMKVESPKLTMRQYLDLVKSDNDPSWDVVLTVCGARARVPEMVEMAHVKNLAALEIDSLEREHGESELETPVARLNDRIVRTWSELVRGSGAFARLRVLRLQHQGELTGVALRYLRGFPVLRMVVLYDCPGVVDSSGGRGGDRGRVVVDGWVVSRTEWTKDWPSELWETYVESFEDEKEMSGLQGLEFQVGQRQEKPRRLRKQVVCLQRATDTEAAETVKPAKRSPETPASGSEKRRRGVMKERKGPDLGGMLADLGW</sequence>
<gene>
    <name evidence="2" type="ORF">BDW47DRAFT_132741</name>
</gene>
<dbReference type="AlphaFoldDB" id="A0A2I2F7G5"/>
<protein>
    <submittedName>
        <fullName evidence="2">Uncharacterized protein</fullName>
    </submittedName>
</protein>
<evidence type="ECO:0000313" key="2">
    <source>
        <dbReference type="EMBL" id="PLB36548.1"/>
    </source>
</evidence>
<dbReference type="OrthoDB" id="5273928at2759"/>
<proteinExistence type="predicted"/>
<accession>A0A2I2F7G5</accession>
<dbReference type="Proteomes" id="UP000234585">
    <property type="component" value="Unassembled WGS sequence"/>
</dbReference>
<evidence type="ECO:0000313" key="3">
    <source>
        <dbReference type="Proteomes" id="UP000234585"/>
    </source>
</evidence>
<evidence type="ECO:0000256" key="1">
    <source>
        <dbReference type="SAM" id="MobiDB-lite"/>
    </source>
</evidence>
<dbReference type="EMBL" id="KZ559150">
    <property type="protein sequence ID" value="PLB36548.1"/>
    <property type="molecule type" value="Genomic_DNA"/>
</dbReference>
<dbReference type="GeneID" id="36524807"/>
<feature type="region of interest" description="Disordered" evidence="1">
    <location>
        <begin position="345"/>
        <end position="388"/>
    </location>
</feature>
<name>A0A2I2F7G5_ASPCN</name>
<keyword evidence="3" id="KW-1185">Reference proteome</keyword>